<keyword evidence="4" id="KW-0255">Endonuclease</keyword>
<evidence type="ECO:0000256" key="1">
    <source>
        <dbReference type="ARBA" id="ARBA00023450"/>
    </source>
</evidence>
<dbReference type="Proteomes" id="UP001203761">
    <property type="component" value="Unassembled WGS sequence"/>
</dbReference>
<dbReference type="InterPro" id="IPR003615">
    <property type="entry name" value="HNH_nuc"/>
</dbReference>
<keyword evidence="5" id="KW-1185">Reference proteome</keyword>
<name>A0ABT0R4Y9_9MICO</name>
<feature type="region of interest" description="Disordered" evidence="2">
    <location>
        <begin position="489"/>
        <end position="524"/>
    </location>
</feature>
<protein>
    <submittedName>
        <fullName evidence="4">HNH endonuclease</fullName>
    </submittedName>
</protein>
<evidence type="ECO:0000256" key="2">
    <source>
        <dbReference type="SAM" id="MobiDB-lite"/>
    </source>
</evidence>
<accession>A0ABT0R4Y9</accession>
<keyword evidence="4" id="KW-0540">Nuclease</keyword>
<evidence type="ECO:0000313" key="5">
    <source>
        <dbReference type="Proteomes" id="UP001203761"/>
    </source>
</evidence>
<dbReference type="Pfam" id="PF02720">
    <property type="entry name" value="DUF222"/>
    <property type="match status" value="1"/>
</dbReference>
<proteinExistence type="inferred from homology"/>
<dbReference type="RefSeq" id="WP_249738402.1">
    <property type="nucleotide sequence ID" value="NZ_JAKNCJ010000011.1"/>
</dbReference>
<comment type="similarity">
    <text evidence="1">Belongs to the Rv1128c/1148c/1588c/1702c/1945/3466 family.</text>
</comment>
<feature type="domain" description="HNH nuclease" evidence="3">
    <location>
        <begin position="414"/>
        <end position="464"/>
    </location>
</feature>
<feature type="compositionally biased region" description="Basic and acidic residues" evidence="2">
    <location>
        <begin position="508"/>
        <end position="524"/>
    </location>
</feature>
<dbReference type="SMART" id="SM00507">
    <property type="entry name" value="HNHc"/>
    <property type="match status" value="1"/>
</dbReference>
<dbReference type="InterPro" id="IPR003870">
    <property type="entry name" value="DUF222"/>
</dbReference>
<evidence type="ECO:0000313" key="4">
    <source>
        <dbReference type="EMBL" id="MCL6424324.1"/>
    </source>
</evidence>
<sequence length="524" mass="55525">MGDDFVAGSAADQTFAGAAALSAAPVLVPEVLSLSPAVPSSLPAPSTIPELSPAPHAASLLAEAEALLARACEALEPLVEGIPSAESVLLESVERAERTAAIARAVGKRASVAFRAARVRAEREAGVPAEQRGRGVRAELGLARRISPARAGNELALDRVVVESLPRTFGLLARGEISEWASNEVAKAVIVLDDADRAQVDADIAAELPAVSAPRAGSLARARANELDVRAALARNERQREQRHVTIRPVADGMVRLSALLPTVDGVAIHAALDREASAAKAAGIPGTRAQHRADALVRLATGLQSAEHIDVEIQLLMTDRTLLAGGDDTAWIQGHPVPGAIARRFALVGASDRRSSLDPDPLNGPSGAASTDPDPDPAAGARIPRRFIRRLYTDPVTGSLREADARRRRFTGADRRFVEIADQRCRMPWCEAPIRHLDHVTRHSRGGATEIANGAGLCEQCNYTEELPGWASAVVPAADPRERILEITTPTGRRYRSAPPPLRRGVRISEGREGPPPDDRAPS</sequence>
<gene>
    <name evidence="4" type="ORF">Bequi_13210</name>
</gene>
<dbReference type="InterPro" id="IPR002711">
    <property type="entry name" value="HNH"/>
</dbReference>
<dbReference type="Gene3D" id="1.10.30.50">
    <property type="match status" value="1"/>
</dbReference>
<feature type="region of interest" description="Disordered" evidence="2">
    <location>
        <begin position="354"/>
        <end position="381"/>
    </location>
</feature>
<comment type="caution">
    <text evidence="4">The sequence shown here is derived from an EMBL/GenBank/DDBJ whole genome shotgun (WGS) entry which is preliminary data.</text>
</comment>
<reference evidence="4" key="1">
    <citation type="submission" date="2022-02" db="EMBL/GenBank/DDBJ databases">
        <authorList>
            <person name="Lee M."/>
            <person name="Kim S.-J."/>
            <person name="Jung M.-Y."/>
        </authorList>
    </citation>
    <scope>NUCLEOTIDE SEQUENCE</scope>
    <source>
        <strain evidence="4">JHP9</strain>
    </source>
</reference>
<feature type="compositionally biased region" description="Low complexity" evidence="2">
    <location>
        <begin position="366"/>
        <end position="381"/>
    </location>
</feature>
<dbReference type="Pfam" id="PF01844">
    <property type="entry name" value="HNH"/>
    <property type="match status" value="1"/>
</dbReference>
<evidence type="ECO:0000259" key="3">
    <source>
        <dbReference type="SMART" id="SM00507"/>
    </source>
</evidence>
<keyword evidence="4" id="KW-0378">Hydrolase</keyword>
<dbReference type="GO" id="GO:0004519">
    <property type="term" value="F:endonuclease activity"/>
    <property type="evidence" value="ECO:0007669"/>
    <property type="project" value="UniProtKB-KW"/>
</dbReference>
<dbReference type="CDD" id="cd00085">
    <property type="entry name" value="HNHc"/>
    <property type="match status" value="1"/>
</dbReference>
<dbReference type="EMBL" id="JAKNCJ010000011">
    <property type="protein sequence ID" value="MCL6424324.1"/>
    <property type="molecule type" value="Genomic_DNA"/>
</dbReference>
<organism evidence="4 5">
    <name type="scientific">Brachybacterium equifaecis</name>
    <dbReference type="NCBI Taxonomy" id="2910770"/>
    <lineage>
        <taxon>Bacteria</taxon>
        <taxon>Bacillati</taxon>
        <taxon>Actinomycetota</taxon>
        <taxon>Actinomycetes</taxon>
        <taxon>Micrococcales</taxon>
        <taxon>Dermabacteraceae</taxon>
        <taxon>Brachybacterium</taxon>
    </lineage>
</organism>